<keyword evidence="12 18" id="KW-0472">Membrane</keyword>
<evidence type="ECO:0000256" key="18">
    <source>
        <dbReference type="SAM" id="Phobius"/>
    </source>
</evidence>
<dbReference type="InterPro" id="IPR029787">
    <property type="entry name" value="Nucleotide_cyclase"/>
</dbReference>
<keyword evidence="9" id="KW-0460">Magnesium</keyword>
<keyword evidence="10 18" id="KW-1133">Transmembrane helix</keyword>
<feature type="domain" description="Guanylate cyclase" evidence="19">
    <location>
        <begin position="78"/>
        <end position="205"/>
    </location>
</feature>
<evidence type="ECO:0000256" key="5">
    <source>
        <dbReference type="ARBA" id="ARBA00022692"/>
    </source>
</evidence>
<dbReference type="Proteomes" id="UP001642900">
    <property type="component" value="Unassembled WGS sequence"/>
</dbReference>
<dbReference type="PROSITE" id="PS00452">
    <property type="entry name" value="GUANYLATE_CYCLASE_1"/>
    <property type="match status" value="1"/>
</dbReference>
<organism evidence="20 21">
    <name type="scientific">Allomesorhizobium camelthorni</name>
    <dbReference type="NCBI Taxonomy" id="475069"/>
    <lineage>
        <taxon>Bacteria</taxon>
        <taxon>Pseudomonadati</taxon>
        <taxon>Pseudomonadota</taxon>
        <taxon>Alphaproteobacteria</taxon>
        <taxon>Hyphomicrobiales</taxon>
        <taxon>Phyllobacteriaceae</taxon>
        <taxon>Allomesorhizobium</taxon>
    </lineage>
</organism>
<dbReference type="GO" id="GO:0035556">
    <property type="term" value="P:intracellular signal transduction"/>
    <property type="evidence" value="ECO:0007669"/>
    <property type="project" value="InterPro"/>
</dbReference>
<keyword evidence="7" id="KW-0547">Nucleotide-binding</keyword>
<evidence type="ECO:0000256" key="12">
    <source>
        <dbReference type="ARBA" id="ARBA00023136"/>
    </source>
</evidence>
<evidence type="ECO:0000256" key="9">
    <source>
        <dbReference type="ARBA" id="ARBA00022842"/>
    </source>
</evidence>
<name>A0A6G4WBN6_9HYPH</name>
<evidence type="ECO:0000256" key="8">
    <source>
        <dbReference type="ARBA" id="ARBA00022840"/>
    </source>
</evidence>
<evidence type="ECO:0000256" key="11">
    <source>
        <dbReference type="ARBA" id="ARBA00022998"/>
    </source>
</evidence>
<dbReference type="PANTHER" id="PTHR11920:SF335">
    <property type="entry name" value="GUANYLATE CYCLASE"/>
    <property type="match status" value="1"/>
</dbReference>
<proteinExistence type="inferred from homology"/>
<evidence type="ECO:0000256" key="16">
    <source>
        <dbReference type="ARBA" id="ARBA00064436"/>
    </source>
</evidence>
<keyword evidence="11" id="KW-0115">cAMP biosynthesis</keyword>
<dbReference type="GO" id="GO:0004016">
    <property type="term" value="F:adenylate cyclase activity"/>
    <property type="evidence" value="ECO:0007669"/>
    <property type="project" value="UniProtKB-EC"/>
</dbReference>
<dbReference type="Pfam" id="PF00211">
    <property type="entry name" value="Guanylate_cyc"/>
    <property type="match status" value="1"/>
</dbReference>
<evidence type="ECO:0000313" key="20">
    <source>
        <dbReference type="EMBL" id="NGO51646.1"/>
    </source>
</evidence>
<evidence type="ECO:0000256" key="2">
    <source>
        <dbReference type="ARBA" id="ARBA00004370"/>
    </source>
</evidence>
<dbReference type="InterPro" id="IPR050401">
    <property type="entry name" value="Cyclic_nucleotide_synthase"/>
</dbReference>
<dbReference type="InterPro" id="IPR001054">
    <property type="entry name" value="A/G_cyclase"/>
</dbReference>
<dbReference type="PANTHER" id="PTHR11920">
    <property type="entry name" value="GUANYLYL CYCLASE"/>
    <property type="match status" value="1"/>
</dbReference>
<comment type="catalytic activity">
    <reaction evidence="1">
        <text>ATP = 3',5'-cyclic AMP + diphosphate</text>
        <dbReference type="Rhea" id="RHEA:15389"/>
        <dbReference type="ChEBI" id="CHEBI:30616"/>
        <dbReference type="ChEBI" id="CHEBI:33019"/>
        <dbReference type="ChEBI" id="CHEBI:58165"/>
        <dbReference type="EC" id="4.6.1.1"/>
    </reaction>
</comment>
<feature type="transmembrane region" description="Helical" evidence="18">
    <location>
        <begin position="6"/>
        <end position="29"/>
    </location>
</feature>
<evidence type="ECO:0000256" key="6">
    <source>
        <dbReference type="ARBA" id="ARBA00022723"/>
    </source>
</evidence>
<comment type="similarity">
    <text evidence="17">Belongs to the adenylyl cyclase class-4/guanylyl cyclase family.</text>
</comment>
<keyword evidence="13 17" id="KW-0456">Lyase</keyword>
<evidence type="ECO:0000256" key="1">
    <source>
        <dbReference type="ARBA" id="ARBA00001593"/>
    </source>
</evidence>
<dbReference type="SUPFAM" id="SSF55073">
    <property type="entry name" value="Nucleotide cyclase"/>
    <property type="match status" value="1"/>
</dbReference>
<dbReference type="GO" id="GO:0046872">
    <property type="term" value="F:metal ion binding"/>
    <property type="evidence" value="ECO:0007669"/>
    <property type="project" value="UniProtKB-KW"/>
</dbReference>
<evidence type="ECO:0000256" key="4">
    <source>
        <dbReference type="ARBA" id="ARBA00021420"/>
    </source>
</evidence>
<dbReference type="Gene3D" id="3.30.70.1230">
    <property type="entry name" value="Nucleotide cyclase"/>
    <property type="match status" value="1"/>
</dbReference>
<keyword evidence="6" id="KW-0479">Metal-binding</keyword>
<protein>
    <recommendedName>
        <fullName evidence="4">Adenylate cyclase</fullName>
        <ecNumber evidence="3">4.6.1.1</ecNumber>
    </recommendedName>
    <alternativeName>
        <fullName evidence="14">ATP pyrophosphate-lyase</fullName>
    </alternativeName>
    <alternativeName>
        <fullName evidence="15">Adenylyl cyclase</fullName>
    </alternativeName>
</protein>
<comment type="subcellular location">
    <subcellularLocation>
        <location evidence="2">Membrane</location>
    </subcellularLocation>
</comment>
<accession>A0A6G4WBN6</accession>
<evidence type="ECO:0000256" key="15">
    <source>
        <dbReference type="ARBA" id="ARBA00032637"/>
    </source>
</evidence>
<keyword evidence="21" id="KW-1185">Reference proteome</keyword>
<dbReference type="EC" id="4.6.1.1" evidence="3"/>
<evidence type="ECO:0000313" key="21">
    <source>
        <dbReference type="Proteomes" id="UP001642900"/>
    </source>
</evidence>
<dbReference type="SMART" id="SM00044">
    <property type="entry name" value="CYCc"/>
    <property type="match status" value="1"/>
</dbReference>
<keyword evidence="5 18" id="KW-0812">Transmembrane</keyword>
<comment type="caution">
    <text evidence="20">The sequence shown here is derived from an EMBL/GenBank/DDBJ whole genome shotgun (WGS) entry which is preliminary data.</text>
</comment>
<evidence type="ECO:0000256" key="17">
    <source>
        <dbReference type="RuleBase" id="RU000405"/>
    </source>
</evidence>
<evidence type="ECO:0000256" key="10">
    <source>
        <dbReference type="ARBA" id="ARBA00022989"/>
    </source>
</evidence>
<reference evidence="20 21" key="1">
    <citation type="submission" date="2020-02" db="EMBL/GenBank/DDBJ databases">
        <title>Genome sequence of strain CCNWXJ40-4.</title>
        <authorList>
            <person name="Gao J."/>
            <person name="Sun J."/>
        </authorList>
    </citation>
    <scope>NUCLEOTIDE SEQUENCE [LARGE SCALE GENOMIC DNA]</scope>
    <source>
        <strain evidence="20 21">CCNWXJ 40-4</strain>
    </source>
</reference>
<keyword evidence="8" id="KW-0067">ATP-binding</keyword>
<dbReference type="PROSITE" id="PS50125">
    <property type="entry name" value="GUANYLATE_CYCLASE_2"/>
    <property type="match status" value="1"/>
</dbReference>
<comment type="subunit">
    <text evidence="16">Homodimer. Can also exist as monomer.</text>
</comment>
<dbReference type="InterPro" id="IPR018297">
    <property type="entry name" value="A/G_cyclase_CS"/>
</dbReference>
<evidence type="ECO:0000256" key="7">
    <source>
        <dbReference type="ARBA" id="ARBA00022741"/>
    </source>
</evidence>
<dbReference type="AlphaFoldDB" id="A0A6G4WBN6"/>
<dbReference type="CDD" id="cd07302">
    <property type="entry name" value="CHD"/>
    <property type="match status" value="1"/>
</dbReference>
<dbReference type="FunFam" id="3.30.70.1230:FF:000033">
    <property type="entry name" value="Adenylate cyclase"/>
    <property type="match status" value="1"/>
</dbReference>
<evidence type="ECO:0000256" key="13">
    <source>
        <dbReference type="ARBA" id="ARBA00023239"/>
    </source>
</evidence>
<evidence type="ECO:0000259" key="19">
    <source>
        <dbReference type="PROSITE" id="PS50125"/>
    </source>
</evidence>
<evidence type="ECO:0000256" key="14">
    <source>
        <dbReference type="ARBA" id="ARBA00032597"/>
    </source>
</evidence>
<evidence type="ECO:0000256" key="3">
    <source>
        <dbReference type="ARBA" id="ARBA00012201"/>
    </source>
</evidence>
<sequence length="263" mass="28583">MPESVATFTFILSVSMSAIINFIAAFYTFRRAEASEDALEAEHERSERLLLNLMPASIAARLKQRPDEIIADGLPAVTILFADIVGFTPRAARLPADRLVSFLNRIFSEFDTLAERHGLEKIKTIGDAYMVAGGLPEKQEGHARAVAEIALDMLEVTAALSRELGEEIAVRIGIHSGPAVAGVIGSRKLFYDVWGDTVNTAARMEQHGQAGRIQVSHEARQAIGDGYSFEERGMVLIKGKGRMKLHFLTGRAETADNSTSAAA</sequence>
<gene>
    <name evidence="20" type="ORF">G6N73_10725</name>
</gene>
<dbReference type="EMBL" id="JAAKZF010000010">
    <property type="protein sequence ID" value="NGO51646.1"/>
    <property type="molecule type" value="Genomic_DNA"/>
</dbReference>
<dbReference type="GO" id="GO:0005524">
    <property type="term" value="F:ATP binding"/>
    <property type="evidence" value="ECO:0007669"/>
    <property type="project" value="UniProtKB-KW"/>
</dbReference>
<dbReference type="GO" id="GO:0005886">
    <property type="term" value="C:plasma membrane"/>
    <property type="evidence" value="ECO:0007669"/>
    <property type="project" value="UniProtKB-ARBA"/>
</dbReference>
<dbReference type="GO" id="GO:0006171">
    <property type="term" value="P:cAMP biosynthetic process"/>
    <property type="evidence" value="ECO:0007669"/>
    <property type="project" value="UniProtKB-KW"/>
</dbReference>